<evidence type="ECO:0000256" key="2">
    <source>
        <dbReference type="RuleBase" id="RU000363"/>
    </source>
</evidence>
<evidence type="ECO:0000313" key="4">
    <source>
        <dbReference type="Proteomes" id="UP000801428"/>
    </source>
</evidence>
<dbReference type="SUPFAM" id="SSF51735">
    <property type="entry name" value="NAD(P)-binding Rossmann-fold domains"/>
    <property type="match status" value="1"/>
</dbReference>
<gene>
    <name evidence="3" type="ORF">E8E13_001171</name>
</gene>
<dbReference type="AlphaFoldDB" id="A0A9P4T3C6"/>
<dbReference type="PANTHER" id="PTHR43157:SF73">
    <property type="entry name" value="WW DOMAIN-CONTAINING OXIDOREDUCTASE-LIKE PROTEIN"/>
    <property type="match status" value="1"/>
</dbReference>
<dbReference type="EMBL" id="SWKU01000049">
    <property type="protein sequence ID" value="KAF2993678.1"/>
    <property type="molecule type" value="Genomic_DNA"/>
</dbReference>
<dbReference type="Gene3D" id="3.40.50.720">
    <property type="entry name" value="NAD(P)-binding Rossmann-like Domain"/>
    <property type="match status" value="1"/>
</dbReference>
<dbReference type="GO" id="GO:0016491">
    <property type="term" value="F:oxidoreductase activity"/>
    <property type="evidence" value="ECO:0007669"/>
    <property type="project" value="UniProtKB-KW"/>
</dbReference>
<dbReference type="Pfam" id="PF00106">
    <property type="entry name" value="adh_short"/>
    <property type="match status" value="1"/>
</dbReference>
<sequence>MARPSSSPSLDVKLPQKIIAPSFLRQSFEFVQTILLLGFRLILPDLANALSNIGMGVKFNPATDIGPFDGKVILVTGGNAGLGKQTIINLAAHNPARIYLAARTASKAESAIKDIRSAVGPQCCDIVHLPLDLTSFASIAEAAATFTRAESRLDILVNNAGIMACPYYTTKEGYEVQFGTNHMGHALFTKLLLPTLLNTKKEHGEARIVMLSSMGHNIPMTGGIMFDQAKLEQQLTWKRYGQSKLANLLYAQSLAEQYPDLTSVSVHPGVILTDLYTSVNANVLVRAGLWVYGLFFGFLPGHFKSTEGGALTQTWAATVGREKLENGAYYTPVGVKSKGGKWARDQGLRKKLWEWTEAELNKHGF</sequence>
<comment type="caution">
    <text evidence="3">The sequence shown here is derived from an EMBL/GenBank/DDBJ whole genome shotgun (WGS) entry which is preliminary data.</text>
</comment>
<protein>
    <recommendedName>
        <fullName evidence="5">Oxidoreductase</fullName>
    </recommendedName>
</protein>
<dbReference type="OrthoDB" id="191139at2759"/>
<keyword evidence="4" id="KW-1185">Reference proteome</keyword>
<organism evidence="3 4">
    <name type="scientific">Curvularia kusanoi</name>
    <name type="common">Cochliobolus kusanoi</name>
    <dbReference type="NCBI Taxonomy" id="90978"/>
    <lineage>
        <taxon>Eukaryota</taxon>
        <taxon>Fungi</taxon>
        <taxon>Dikarya</taxon>
        <taxon>Ascomycota</taxon>
        <taxon>Pezizomycotina</taxon>
        <taxon>Dothideomycetes</taxon>
        <taxon>Pleosporomycetidae</taxon>
        <taxon>Pleosporales</taxon>
        <taxon>Pleosporineae</taxon>
        <taxon>Pleosporaceae</taxon>
        <taxon>Curvularia</taxon>
    </lineage>
</organism>
<proteinExistence type="inferred from homology"/>
<dbReference type="PRINTS" id="PR00081">
    <property type="entry name" value="GDHRDH"/>
</dbReference>
<evidence type="ECO:0000256" key="1">
    <source>
        <dbReference type="ARBA" id="ARBA00023002"/>
    </source>
</evidence>
<dbReference type="PRINTS" id="PR00080">
    <property type="entry name" value="SDRFAMILY"/>
</dbReference>
<dbReference type="Proteomes" id="UP000801428">
    <property type="component" value="Unassembled WGS sequence"/>
</dbReference>
<evidence type="ECO:0000313" key="3">
    <source>
        <dbReference type="EMBL" id="KAF2993678.1"/>
    </source>
</evidence>
<accession>A0A9P4T3C6</accession>
<dbReference type="PANTHER" id="PTHR43157">
    <property type="entry name" value="PHOSPHATIDYLINOSITOL-GLYCAN BIOSYNTHESIS CLASS F PROTEIN-RELATED"/>
    <property type="match status" value="1"/>
</dbReference>
<evidence type="ECO:0008006" key="5">
    <source>
        <dbReference type="Google" id="ProtNLM"/>
    </source>
</evidence>
<name>A0A9P4T3C6_CURKU</name>
<reference evidence="3" key="1">
    <citation type="submission" date="2019-04" db="EMBL/GenBank/DDBJ databases">
        <title>Sequencing of skin fungus with MAO and IRED activity.</title>
        <authorList>
            <person name="Marsaioli A.J."/>
            <person name="Bonatto J.M.C."/>
            <person name="Reis Junior O."/>
        </authorList>
    </citation>
    <scope>NUCLEOTIDE SEQUENCE</scope>
    <source>
        <strain evidence="3">30M1</strain>
    </source>
</reference>
<dbReference type="InterPro" id="IPR036291">
    <property type="entry name" value="NAD(P)-bd_dom_sf"/>
</dbReference>
<comment type="similarity">
    <text evidence="2">Belongs to the short-chain dehydrogenases/reductases (SDR) family.</text>
</comment>
<keyword evidence="1" id="KW-0560">Oxidoreductase</keyword>
<dbReference type="InterPro" id="IPR002347">
    <property type="entry name" value="SDR_fam"/>
</dbReference>